<keyword evidence="3" id="KW-1185">Reference proteome</keyword>
<evidence type="ECO:0000313" key="3">
    <source>
        <dbReference type="Proteomes" id="UP001365128"/>
    </source>
</evidence>
<organism evidence="2 3">
    <name type="scientific">Phyllosticta citricarpa</name>
    <dbReference type="NCBI Taxonomy" id="55181"/>
    <lineage>
        <taxon>Eukaryota</taxon>
        <taxon>Fungi</taxon>
        <taxon>Dikarya</taxon>
        <taxon>Ascomycota</taxon>
        <taxon>Pezizomycotina</taxon>
        <taxon>Dothideomycetes</taxon>
        <taxon>Dothideomycetes incertae sedis</taxon>
        <taxon>Botryosphaeriales</taxon>
        <taxon>Phyllostictaceae</taxon>
        <taxon>Phyllosticta</taxon>
    </lineage>
</organism>
<feature type="compositionally biased region" description="Pro residues" evidence="1">
    <location>
        <begin position="437"/>
        <end position="450"/>
    </location>
</feature>
<feature type="compositionally biased region" description="Acidic residues" evidence="1">
    <location>
        <begin position="325"/>
        <end position="345"/>
    </location>
</feature>
<reference evidence="2 3" key="1">
    <citation type="submission" date="2024-04" db="EMBL/GenBank/DDBJ databases">
        <title>Phyllosticta paracitricarpa is synonymous to the EU quarantine fungus P. citricarpa based on phylogenomic analyses.</title>
        <authorList>
            <consortium name="Lawrence Berkeley National Laboratory"/>
            <person name="Van Ingen-Buijs V.A."/>
            <person name="Van Westerhoven A.C."/>
            <person name="Haridas S."/>
            <person name="Skiadas P."/>
            <person name="Martin F."/>
            <person name="Groenewald J.Z."/>
            <person name="Crous P.W."/>
            <person name="Seidl M.F."/>
        </authorList>
    </citation>
    <scope>NUCLEOTIDE SEQUENCE [LARGE SCALE GENOMIC DNA]</scope>
    <source>
        <strain evidence="2 3">CBS 122670</strain>
    </source>
</reference>
<dbReference type="Proteomes" id="UP001365128">
    <property type="component" value="Unassembled WGS sequence"/>
</dbReference>
<gene>
    <name evidence="2" type="ORF">IWX46DRAFT_15411</name>
</gene>
<comment type="caution">
    <text evidence="2">The sequence shown here is derived from an EMBL/GenBank/DDBJ whole genome shotgun (WGS) entry which is preliminary data.</text>
</comment>
<feature type="compositionally biased region" description="Low complexity" evidence="1">
    <location>
        <begin position="409"/>
        <end position="436"/>
    </location>
</feature>
<dbReference type="EMBL" id="JBBPDW010000001">
    <property type="protein sequence ID" value="KAK7556733.1"/>
    <property type="molecule type" value="Genomic_DNA"/>
</dbReference>
<evidence type="ECO:0000256" key="1">
    <source>
        <dbReference type="SAM" id="MobiDB-lite"/>
    </source>
</evidence>
<feature type="region of interest" description="Disordered" evidence="1">
    <location>
        <begin position="307"/>
        <end position="348"/>
    </location>
</feature>
<feature type="region of interest" description="Disordered" evidence="1">
    <location>
        <begin position="408"/>
        <end position="492"/>
    </location>
</feature>
<feature type="compositionally biased region" description="Basic residues" evidence="1">
    <location>
        <begin position="545"/>
        <end position="565"/>
    </location>
</feature>
<name>A0ABR1MQL2_9PEZI</name>
<evidence type="ECO:0000313" key="2">
    <source>
        <dbReference type="EMBL" id="KAK7556733.1"/>
    </source>
</evidence>
<protein>
    <submittedName>
        <fullName evidence="2">Uncharacterized protein</fullName>
    </submittedName>
</protein>
<accession>A0ABR1MQL2</accession>
<proteinExistence type="predicted"/>
<sequence length="565" mass="64006">MAKSAFFKRAIEEGKAEIRQGFIEGIQEPQFELYEMLYRKYITSSNYTHVATGEDGEASTNNQVWSASSVEDADFEYTPRQSIGFMDMDWPCRKAIYETLFPDAAIGVWTYERATSPALKVLRLSKTIKDEASRFCLCKNLLFTGSKYGWLSLEAFLSKFISPQCYGLLRHVTIECSGASDPGIYDACETLARFSGLRTIDLVIPTREFPPWQTKNKRWGPLQKLHTQMPQIQFRCILLQDRSMLDGCKGSMRSYWSENMLLARTRTLKEYFDDFKQEVDPTCKLGWVLKNSPEDWEVYEVSSETGFSVGFPQQGPLLDDRDNIEGNDADDDADDKDESDDESSDIDFPLRRSHSYRCPSSFRHHLEHKPHCRHTVSEWSNVDEVHPARSTQWPWPCPSSSFPSPPLPSTSSCSNCLSPLPSPVPSSSSSSSASSPASPPFPSSPSPSLPPLGTTPSNVSLPQSPPPAYTSRPDSPPASPPPPPYSSSDSSSRLFHITAPLMEIVLFMRAFADNLEEPAVKIGVRNYLREFERELKKEVKDERKQKKIQKKKERKQQKKSKRRIE</sequence>
<feature type="compositionally biased region" description="Pro residues" evidence="1">
    <location>
        <begin position="463"/>
        <end position="485"/>
    </location>
</feature>
<feature type="compositionally biased region" description="Basic and acidic residues" evidence="1">
    <location>
        <begin position="535"/>
        <end position="544"/>
    </location>
</feature>
<feature type="region of interest" description="Disordered" evidence="1">
    <location>
        <begin position="535"/>
        <end position="565"/>
    </location>
</feature>